<reference evidence="2 3" key="1">
    <citation type="submission" date="2018-10" db="EMBL/GenBank/DDBJ databases">
        <title>Complete genome sequence of Brevundimonas naejangsanensis BRV3.</title>
        <authorList>
            <person name="Berrios L."/>
            <person name="Ely B."/>
        </authorList>
    </citation>
    <scope>NUCLEOTIDE SEQUENCE [LARGE SCALE GENOMIC DNA]</scope>
    <source>
        <strain evidence="2 3">BRV3</strain>
    </source>
</reference>
<gene>
    <name evidence="2" type="ORF">D8I30_03195</name>
</gene>
<keyword evidence="3" id="KW-1185">Reference proteome</keyword>
<sequence>MSVLLAVLALTGAAEAGSLTAARPCAPAELAQLTAEASTPYRLTCRAVLRPGQAVRRPVLIEGAEASGAALDCAGGAVGRPGTPVSTRAPTVAVWSRRIAADRWSRPTDVRIENCLIHGSVRVWGMGADGSYDDLRASSRTAGHVAAAQAAAPSHVSLDRVVIRGAGSIPLYVGPGVTRLSLTRSTLEGRSVSTALYLDAESADNRIEDNLFRTRTQREMIAVDGSARNRIVGNRFELGGRPGVFLYRNCGERGVIRHQTPSHNLIADNVFTGAARLRPPLVVENARQGRRTYCGDDAGYPWGSSADDRDNAEGNVIAANAKSGRS</sequence>
<dbReference type="SUPFAM" id="SSF51126">
    <property type="entry name" value="Pectin lyase-like"/>
    <property type="match status" value="1"/>
</dbReference>
<keyword evidence="1" id="KW-0732">Signal</keyword>
<proteinExistence type="predicted"/>
<feature type="signal peptide" evidence="1">
    <location>
        <begin position="1"/>
        <end position="16"/>
    </location>
</feature>
<dbReference type="EMBL" id="CP032707">
    <property type="protein sequence ID" value="AYG94300.1"/>
    <property type="molecule type" value="Genomic_DNA"/>
</dbReference>
<evidence type="ECO:0000313" key="3">
    <source>
        <dbReference type="Proteomes" id="UP000276984"/>
    </source>
</evidence>
<dbReference type="AlphaFoldDB" id="A0A494RIL1"/>
<name>A0A494RIL1_9CAUL</name>
<dbReference type="Proteomes" id="UP000276984">
    <property type="component" value="Chromosome"/>
</dbReference>
<accession>A0A494RIL1</accession>
<dbReference type="OrthoDB" id="7200459at2"/>
<evidence type="ECO:0000313" key="2">
    <source>
        <dbReference type="EMBL" id="AYG94300.1"/>
    </source>
</evidence>
<dbReference type="RefSeq" id="WP_121481457.1">
    <property type="nucleotide sequence ID" value="NZ_CP032707.1"/>
</dbReference>
<dbReference type="Gene3D" id="2.160.20.10">
    <property type="entry name" value="Single-stranded right-handed beta-helix, Pectin lyase-like"/>
    <property type="match status" value="1"/>
</dbReference>
<protein>
    <submittedName>
        <fullName evidence="2">Right-handed parallel beta-helix repeat-containing protein</fullName>
    </submittedName>
</protein>
<dbReference type="InterPro" id="IPR011050">
    <property type="entry name" value="Pectin_lyase_fold/virulence"/>
</dbReference>
<dbReference type="InterPro" id="IPR012334">
    <property type="entry name" value="Pectin_lyas_fold"/>
</dbReference>
<feature type="chain" id="PRO_5019829616" evidence="1">
    <location>
        <begin position="17"/>
        <end position="326"/>
    </location>
</feature>
<organism evidence="2 3">
    <name type="scientific">Brevundimonas naejangsanensis</name>
    <dbReference type="NCBI Taxonomy" id="588932"/>
    <lineage>
        <taxon>Bacteria</taxon>
        <taxon>Pseudomonadati</taxon>
        <taxon>Pseudomonadota</taxon>
        <taxon>Alphaproteobacteria</taxon>
        <taxon>Caulobacterales</taxon>
        <taxon>Caulobacteraceae</taxon>
        <taxon>Brevundimonas</taxon>
    </lineage>
</organism>
<evidence type="ECO:0000256" key="1">
    <source>
        <dbReference type="SAM" id="SignalP"/>
    </source>
</evidence>